<feature type="coiled-coil region" evidence="1">
    <location>
        <begin position="19"/>
        <end position="100"/>
    </location>
</feature>
<dbReference type="EMBL" id="JARKNE010000008">
    <property type="protein sequence ID" value="KAK5811407.1"/>
    <property type="molecule type" value="Genomic_DNA"/>
</dbReference>
<dbReference type="Gene3D" id="1.10.287.1490">
    <property type="match status" value="1"/>
</dbReference>
<gene>
    <name evidence="2" type="ORF">PVK06_026738</name>
</gene>
<proteinExistence type="predicted"/>
<name>A0ABR0P0Y4_GOSAR</name>
<keyword evidence="1" id="KW-0175">Coiled coil</keyword>
<protein>
    <submittedName>
        <fullName evidence="2">Uncharacterized protein</fullName>
    </submittedName>
</protein>
<comment type="caution">
    <text evidence="2">The sequence shown here is derived from an EMBL/GenBank/DDBJ whole genome shotgun (WGS) entry which is preliminary data.</text>
</comment>
<evidence type="ECO:0000256" key="1">
    <source>
        <dbReference type="SAM" id="Coils"/>
    </source>
</evidence>
<accession>A0ABR0P0Y4</accession>
<evidence type="ECO:0000313" key="2">
    <source>
        <dbReference type="EMBL" id="KAK5811407.1"/>
    </source>
</evidence>
<dbReference type="Proteomes" id="UP001358586">
    <property type="component" value="Chromosome 8"/>
</dbReference>
<keyword evidence="3" id="KW-1185">Reference proteome</keyword>
<reference evidence="2 3" key="1">
    <citation type="submission" date="2023-03" db="EMBL/GenBank/DDBJ databases">
        <title>WGS of Gossypium arboreum.</title>
        <authorList>
            <person name="Yu D."/>
        </authorList>
    </citation>
    <scope>NUCLEOTIDE SEQUENCE [LARGE SCALE GENOMIC DNA]</scope>
    <source>
        <tissue evidence="2">Leaf</tissue>
    </source>
</reference>
<evidence type="ECO:0000313" key="3">
    <source>
        <dbReference type="Proteomes" id="UP001358586"/>
    </source>
</evidence>
<organism evidence="2 3">
    <name type="scientific">Gossypium arboreum</name>
    <name type="common">Tree cotton</name>
    <name type="synonym">Gossypium nanking</name>
    <dbReference type="NCBI Taxonomy" id="29729"/>
    <lineage>
        <taxon>Eukaryota</taxon>
        <taxon>Viridiplantae</taxon>
        <taxon>Streptophyta</taxon>
        <taxon>Embryophyta</taxon>
        <taxon>Tracheophyta</taxon>
        <taxon>Spermatophyta</taxon>
        <taxon>Magnoliopsida</taxon>
        <taxon>eudicotyledons</taxon>
        <taxon>Gunneridae</taxon>
        <taxon>Pentapetalae</taxon>
        <taxon>rosids</taxon>
        <taxon>malvids</taxon>
        <taxon>Malvales</taxon>
        <taxon>Malvaceae</taxon>
        <taxon>Malvoideae</taxon>
        <taxon>Gossypium</taxon>
    </lineage>
</organism>
<sequence length="111" mass="13433">MALKIREEKTKTDWWERKFQETQAQNEDLEKSLSESRNERGELRARVAELEKSLHLYRSRNIAMELRASLSKIEEMKGKVEELEASLQSYEMRIEFFKASEERWKEQFHHA</sequence>